<name>A0A8J1MD89_XENLA</name>
<protein>
    <submittedName>
        <fullName evidence="4">Uncharacterized protein LOC121400454</fullName>
    </submittedName>
</protein>
<evidence type="ECO:0000256" key="2">
    <source>
        <dbReference type="SAM" id="Phobius"/>
    </source>
</evidence>
<dbReference type="KEGG" id="xla:121400454"/>
<evidence type="ECO:0000256" key="1">
    <source>
        <dbReference type="SAM" id="MobiDB-lite"/>
    </source>
</evidence>
<feature type="region of interest" description="Disordered" evidence="1">
    <location>
        <begin position="1"/>
        <end position="111"/>
    </location>
</feature>
<keyword evidence="2" id="KW-0812">Transmembrane</keyword>
<accession>A0A8J1MD89</accession>
<feature type="compositionally biased region" description="Basic and acidic residues" evidence="1">
    <location>
        <begin position="86"/>
        <end position="105"/>
    </location>
</feature>
<keyword evidence="2" id="KW-0472">Membrane</keyword>
<sequence length="241" mass="27868">MGDKLPPAMEKSTPPIRSEENHQLFAATKAEMEKEKGDTITVKRKMDISAEKESGRKRKKKVKHQCSDEIKEEDNMKKKRRKKRREEKDPEKMRNPKQRKQEVSRRGPTKKKFLSMLQSARVRSLHCLGLVHLAKCHRWISTKQLKSRCHSWSLQNASRRHPSWSTQAIVGHPVISAILRPNQWPSTLHTIRLHLVLLASPSSLTLHIGLMSASTNSLFHQFLIISILSLVLLLDLRQFQS</sequence>
<feature type="compositionally biased region" description="Basic residues" evidence="1">
    <location>
        <begin position="55"/>
        <end position="64"/>
    </location>
</feature>
<dbReference type="AlphaFoldDB" id="A0A8J1MD89"/>
<keyword evidence="2" id="KW-1133">Transmembrane helix</keyword>
<dbReference type="RefSeq" id="XP_041439523.1">
    <property type="nucleotide sequence ID" value="XM_041583589.1"/>
</dbReference>
<reference evidence="4" key="2">
    <citation type="submission" date="2025-08" db="UniProtKB">
        <authorList>
            <consortium name="RefSeq"/>
        </authorList>
    </citation>
    <scope>IDENTIFICATION</scope>
    <source>
        <strain evidence="4">J_2021</strain>
        <tissue evidence="4">Erythrocytes</tissue>
    </source>
</reference>
<evidence type="ECO:0000313" key="4">
    <source>
        <dbReference type="RefSeq" id="XP_041439523.1"/>
    </source>
</evidence>
<reference evidence="3" key="1">
    <citation type="submission" date="2024-06" db="UniProtKB">
        <authorList>
            <consortium name="RefSeq"/>
        </authorList>
    </citation>
    <scope>NUCLEOTIDE SEQUENCE [LARGE SCALE GENOMIC DNA]</scope>
    <source>
        <strain evidence="3">J_2021</strain>
    </source>
</reference>
<dbReference type="GeneID" id="121400454"/>
<proteinExistence type="predicted"/>
<feature type="transmembrane region" description="Helical" evidence="2">
    <location>
        <begin position="218"/>
        <end position="236"/>
    </location>
</feature>
<keyword evidence="3" id="KW-1185">Reference proteome</keyword>
<feature type="compositionally biased region" description="Basic and acidic residues" evidence="1">
    <location>
        <begin position="44"/>
        <end position="54"/>
    </location>
</feature>
<dbReference type="Proteomes" id="UP000186698">
    <property type="component" value="Chromosome 2S"/>
</dbReference>
<gene>
    <name evidence="4" type="primary">LOC121400454</name>
</gene>
<evidence type="ECO:0000313" key="3">
    <source>
        <dbReference type="Proteomes" id="UP000186698"/>
    </source>
</evidence>
<feature type="compositionally biased region" description="Basic and acidic residues" evidence="1">
    <location>
        <begin position="65"/>
        <end position="76"/>
    </location>
</feature>
<organism evidence="3 4">
    <name type="scientific">Xenopus laevis</name>
    <name type="common">African clawed frog</name>
    <dbReference type="NCBI Taxonomy" id="8355"/>
    <lineage>
        <taxon>Eukaryota</taxon>
        <taxon>Metazoa</taxon>
        <taxon>Chordata</taxon>
        <taxon>Craniata</taxon>
        <taxon>Vertebrata</taxon>
        <taxon>Euteleostomi</taxon>
        <taxon>Amphibia</taxon>
        <taxon>Batrachia</taxon>
        <taxon>Anura</taxon>
        <taxon>Pipoidea</taxon>
        <taxon>Pipidae</taxon>
        <taxon>Xenopodinae</taxon>
        <taxon>Xenopus</taxon>
        <taxon>Xenopus</taxon>
    </lineage>
</organism>